<dbReference type="InterPro" id="IPR013328">
    <property type="entry name" value="6PGD_dom2"/>
</dbReference>
<dbReference type="Gene3D" id="1.10.1040.10">
    <property type="entry name" value="N-(1-d-carboxylethyl)-l-norvaline Dehydrogenase, domain 2"/>
    <property type="match status" value="1"/>
</dbReference>
<name>L9KTL2_TUPCH</name>
<evidence type="ECO:0000313" key="3">
    <source>
        <dbReference type="EMBL" id="ELW66156.1"/>
    </source>
</evidence>
<evidence type="ECO:0000259" key="2">
    <source>
        <dbReference type="Pfam" id="PF14833"/>
    </source>
</evidence>
<dbReference type="PANTHER" id="PTHR43580:SF2">
    <property type="entry name" value="CYTOKINE-LIKE NUCLEAR FACTOR N-PAC"/>
    <property type="match status" value="1"/>
</dbReference>
<dbReference type="STRING" id="246437.L9KTL2"/>
<dbReference type="GO" id="GO:0051287">
    <property type="term" value="F:NAD binding"/>
    <property type="evidence" value="ECO:0007669"/>
    <property type="project" value="InterPro"/>
</dbReference>
<protein>
    <submittedName>
        <fullName evidence="3">Putative oxidoreductase GLYR1</fullName>
    </submittedName>
</protein>
<dbReference type="GO" id="GO:0000785">
    <property type="term" value="C:chromatin"/>
    <property type="evidence" value="ECO:0007669"/>
    <property type="project" value="TreeGrafter"/>
</dbReference>
<dbReference type="AlphaFoldDB" id="L9KTL2"/>
<dbReference type="GO" id="GO:0003677">
    <property type="term" value="F:DNA binding"/>
    <property type="evidence" value="ECO:0007669"/>
    <property type="project" value="TreeGrafter"/>
</dbReference>
<dbReference type="Pfam" id="PF14833">
    <property type="entry name" value="NAD_binding_11"/>
    <property type="match status" value="1"/>
</dbReference>
<sequence>MGKAFFFLGEVGNATKMMLIINIVQGNFMATIAKDLTLVQVVGQSQQVLLDIFNLGQLDSIFLDQKCLNILQGNFKPDFYLKYIQKDLHLAIALGDGVHHPTPLVATANEMYKRAKVLDQSDNDKSAVY</sequence>
<comment type="similarity">
    <text evidence="1">Belongs to the HIBADH-related family. NP60 subfamily.</text>
</comment>
<gene>
    <name evidence="3" type="ORF">TREES_T100002905</name>
</gene>
<evidence type="ECO:0000313" key="4">
    <source>
        <dbReference type="Proteomes" id="UP000011518"/>
    </source>
</evidence>
<dbReference type="Proteomes" id="UP000011518">
    <property type="component" value="Unassembled WGS sequence"/>
</dbReference>
<dbReference type="InterPro" id="IPR029154">
    <property type="entry name" value="HIBADH-like_NADP-bd"/>
</dbReference>
<dbReference type="InterPro" id="IPR008927">
    <property type="entry name" value="6-PGluconate_DH-like_C_sf"/>
</dbReference>
<dbReference type="PANTHER" id="PTHR43580">
    <property type="entry name" value="OXIDOREDUCTASE GLYR1-RELATED"/>
    <property type="match status" value="1"/>
</dbReference>
<dbReference type="InterPro" id="IPR051265">
    <property type="entry name" value="HIBADH-related_NP60_sf"/>
</dbReference>
<dbReference type="InParanoid" id="L9KTL2"/>
<reference evidence="4" key="1">
    <citation type="submission" date="2012-07" db="EMBL/GenBank/DDBJ databases">
        <title>Genome of the Chinese tree shrew, a rising model animal genetically related to primates.</title>
        <authorList>
            <person name="Zhang G."/>
            <person name="Fan Y."/>
            <person name="Yao Y."/>
            <person name="Huang Z."/>
        </authorList>
    </citation>
    <scope>NUCLEOTIDE SEQUENCE [LARGE SCALE GENOMIC DNA]</scope>
</reference>
<dbReference type="FunFam" id="1.10.1040.10:FF:000011">
    <property type="entry name" value="putative oxidoreductase GLYR1 isoform X1"/>
    <property type="match status" value="1"/>
</dbReference>
<proteinExistence type="inferred from homology"/>
<dbReference type="EMBL" id="KB320660">
    <property type="protein sequence ID" value="ELW66156.1"/>
    <property type="molecule type" value="Genomic_DNA"/>
</dbReference>
<reference evidence="4" key="2">
    <citation type="journal article" date="2013" name="Nat. Commun.">
        <title>Genome of the Chinese tree shrew.</title>
        <authorList>
            <person name="Fan Y."/>
            <person name="Huang Z.Y."/>
            <person name="Cao C.C."/>
            <person name="Chen C.S."/>
            <person name="Chen Y.X."/>
            <person name="Fan D.D."/>
            <person name="He J."/>
            <person name="Hou H.L."/>
            <person name="Hu L."/>
            <person name="Hu X.T."/>
            <person name="Jiang X.T."/>
            <person name="Lai R."/>
            <person name="Lang Y.S."/>
            <person name="Liang B."/>
            <person name="Liao S.G."/>
            <person name="Mu D."/>
            <person name="Ma Y.Y."/>
            <person name="Niu Y.Y."/>
            <person name="Sun X.Q."/>
            <person name="Xia J.Q."/>
            <person name="Xiao J."/>
            <person name="Xiong Z.Q."/>
            <person name="Xu L."/>
            <person name="Yang L."/>
            <person name="Zhang Y."/>
            <person name="Zhao W."/>
            <person name="Zhao X.D."/>
            <person name="Zheng Y.T."/>
            <person name="Zhou J.M."/>
            <person name="Zhu Y.B."/>
            <person name="Zhang G.J."/>
            <person name="Wang J."/>
            <person name="Yao Y.G."/>
        </authorList>
    </citation>
    <scope>NUCLEOTIDE SEQUENCE [LARGE SCALE GENOMIC DNA]</scope>
</reference>
<dbReference type="GO" id="GO:0031491">
    <property type="term" value="F:nucleosome binding"/>
    <property type="evidence" value="ECO:0007669"/>
    <property type="project" value="TreeGrafter"/>
</dbReference>
<dbReference type="GO" id="GO:0140673">
    <property type="term" value="P:transcription elongation-coupled chromatin remodeling"/>
    <property type="evidence" value="ECO:0007669"/>
    <property type="project" value="TreeGrafter"/>
</dbReference>
<accession>L9KTL2</accession>
<evidence type="ECO:0000256" key="1">
    <source>
        <dbReference type="ARBA" id="ARBA00007598"/>
    </source>
</evidence>
<keyword evidence="4" id="KW-1185">Reference proteome</keyword>
<organism evidence="3 4">
    <name type="scientific">Tupaia chinensis</name>
    <name type="common">Chinese tree shrew</name>
    <name type="synonym">Tupaia belangeri chinensis</name>
    <dbReference type="NCBI Taxonomy" id="246437"/>
    <lineage>
        <taxon>Eukaryota</taxon>
        <taxon>Metazoa</taxon>
        <taxon>Chordata</taxon>
        <taxon>Craniata</taxon>
        <taxon>Vertebrata</taxon>
        <taxon>Euteleostomi</taxon>
        <taxon>Mammalia</taxon>
        <taxon>Eutheria</taxon>
        <taxon>Euarchontoglires</taxon>
        <taxon>Scandentia</taxon>
        <taxon>Tupaiidae</taxon>
        <taxon>Tupaia</taxon>
    </lineage>
</organism>
<dbReference type="SUPFAM" id="SSF48179">
    <property type="entry name" value="6-phosphogluconate dehydrogenase C-terminal domain-like"/>
    <property type="match status" value="1"/>
</dbReference>
<feature type="domain" description="3-hydroxyisobutyrate dehydrogenase-like NAD-binding" evidence="2">
    <location>
        <begin position="12"/>
        <end position="129"/>
    </location>
</feature>